<dbReference type="GO" id="GO:0042276">
    <property type="term" value="P:error-prone translesion synthesis"/>
    <property type="evidence" value="ECO:0007669"/>
    <property type="project" value="TreeGrafter"/>
</dbReference>
<dbReference type="EMBL" id="KB202752">
    <property type="protein sequence ID" value="ESO88104.1"/>
    <property type="molecule type" value="Genomic_DNA"/>
</dbReference>
<dbReference type="STRING" id="225164.V4BHH4"/>
<sequence length="524" mass="59890">MNTDSPDTSKQKSDSVSKPSSLMTRMELNDHKAGMEGLDKAKINQIIYEASKGSKYFENEKKKEEQVKERIEEQKRRMEKITAEQLQHGLKQADGLLSELESLFDLSRYIVHVDMDAFYAAVEMRDNPSLRYKPMAVGGMGMLSTSNYLARKFGVRAAMPGFIGLKLCPNLILVKSNQEKYSAVSKEIRAIMVDYDPNYCPLSLDEAYLDFTDHMKTRETSSDKDRSFLVKNCSVDDESKCMYSTQFSNSSQIEKEMLLICPVCNKPYPPYEVKLFDKDIEDAVNEMRCRIEQRTRLTASAGIAPNMMLAKVCSDKNKPNGQYRIQACRDSIKEFIDDLPIRKISGIGKISEQMLNALGVVKCRDLYQHRSLLYHLYSDISFHYFMRICLGLGSTTVERDSERKSMSTERTFRDMSNPSDLYDKCLELSESLSKDLNEEGLKGKTVTLKIKTSTFEVKTRAQTIPDYIWDQETIYNTCKELLRIEIANAQPKPLTLRLMGKNLLICFSLRILVAAVLAKYPSLI</sequence>
<keyword evidence="10" id="KW-0479">Metal-binding</keyword>
<dbReference type="InterPro" id="IPR036775">
    <property type="entry name" value="DNA_pol_Y-fam_lit_finger_sf"/>
</dbReference>
<comment type="cofactor">
    <cofactor evidence="1">
        <name>Mg(2+)</name>
        <dbReference type="ChEBI" id="CHEBI:18420"/>
    </cofactor>
</comment>
<dbReference type="InterPro" id="IPR022880">
    <property type="entry name" value="DNApol_IV"/>
</dbReference>
<accession>V4BHH4</accession>
<feature type="coiled-coil region" evidence="20">
    <location>
        <begin position="54"/>
        <end position="84"/>
    </location>
</feature>
<dbReference type="CTD" id="20232600"/>
<evidence type="ECO:0000256" key="9">
    <source>
        <dbReference type="ARBA" id="ARBA00022705"/>
    </source>
</evidence>
<dbReference type="KEGG" id="lgi:LOTGIDRAFT_126473"/>
<gene>
    <name evidence="23" type="ORF">LOTGIDRAFT_126473</name>
</gene>
<keyword evidence="13" id="KW-0862">Zinc</keyword>
<dbReference type="GO" id="GO:0003684">
    <property type="term" value="F:damaged DNA binding"/>
    <property type="evidence" value="ECO:0007669"/>
    <property type="project" value="InterPro"/>
</dbReference>
<keyword evidence="14" id="KW-0460">Magnesium</keyword>
<dbReference type="CDD" id="cd03586">
    <property type="entry name" value="PolY_Pol_IV_kappa"/>
    <property type="match status" value="1"/>
</dbReference>
<dbReference type="GO" id="GO:0008270">
    <property type="term" value="F:zinc ion binding"/>
    <property type="evidence" value="ECO:0007669"/>
    <property type="project" value="UniProtKB-KW"/>
</dbReference>
<evidence type="ECO:0000256" key="5">
    <source>
        <dbReference type="ARBA" id="ARBA00016178"/>
    </source>
</evidence>
<evidence type="ECO:0000256" key="10">
    <source>
        <dbReference type="ARBA" id="ARBA00022723"/>
    </source>
</evidence>
<dbReference type="InterPro" id="IPR017961">
    <property type="entry name" value="DNA_pol_Y-fam_little_finger"/>
</dbReference>
<dbReference type="SUPFAM" id="SSF100879">
    <property type="entry name" value="Lesion bypass DNA polymerase (Y-family), little finger domain"/>
    <property type="match status" value="1"/>
</dbReference>
<dbReference type="InterPro" id="IPR050116">
    <property type="entry name" value="DNA_polymerase-Y"/>
</dbReference>
<dbReference type="InterPro" id="IPR024728">
    <property type="entry name" value="PolY_HhH_motif"/>
</dbReference>
<evidence type="ECO:0000256" key="12">
    <source>
        <dbReference type="ARBA" id="ARBA00022771"/>
    </source>
</evidence>
<protein>
    <recommendedName>
        <fullName evidence="5">DNA polymerase kappa</fullName>
        <ecNumber evidence="4">2.7.7.7</ecNumber>
    </recommendedName>
</protein>
<dbReference type="GO" id="GO:0003887">
    <property type="term" value="F:DNA-directed DNA polymerase activity"/>
    <property type="evidence" value="ECO:0007669"/>
    <property type="project" value="UniProtKB-KW"/>
</dbReference>
<evidence type="ECO:0000256" key="1">
    <source>
        <dbReference type="ARBA" id="ARBA00001946"/>
    </source>
</evidence>
<evidence type="ECO:0000256" key="7">
    <source>
        <dbReference type="ARBA" id="ARBA00022679"/>
    </source>
</evidence>
<keyword evidence="9" id="KW-0235">DNA replication</keyword>
<evidence type="ECO:0000256" key="6">
    <source>
        <dbReference type="ARBA" id="ARBA00022457"/>
    </source>
</evidence>
<dbReference type="AlphaFoldDB" id="V4BHH4"/>
<reference evidence="23 24" key="1">
    <citation type="journal article" date="2013" name="Nature">
        <title>Insights into bilaterian evolution from three spiralian genomes.</title>
        <authorList>
            <person name="Simakov O."/>
            <person name="Marletaz F."/>
            <person name="Cho S.J."/>
            <person name="Edsinger-Gonzales E."/>
            <person name="Havlak P."/>
            <person name="Hellsten U."/>
            <person name="Kuo D.H."/>
            <person name="Larsson T."/>
            <person name="Lv J."/>
            <person name="Arendt D."/>
            <person name="Savage R."/>
            <person name="Osoegawa K."/>
            <person name="de Jong P."/>
            <person name="Grimwood J."/>
            <person name="Chapman J.A."/>
            <person name="Shapiro H."/>
            <person name="Aerts A."/>
            <person name="Otillar R.P."/>
            <person name="Terry A.Y."/>
            <person name="Boore J.L."/>
            <person name="Grigoriev I.V."/>
            <person name="Lindberg D.R."/>
            <person name="Seaver E.C."/>
            <person name="Weisblat D.A."/>
            <person name="Putnam N.H."/>
            <person name="Rokhsar D.S."/>
        </authorList>
    </citation>
    <scope>NUCLEOTIDE SEQUENCE [LARGE SCALE GENOMIC DNA]</scope>
</reference>
<keyword evidence="15" id="KW-0239">DNA-directed DNA polymerase</keyword>
<dbReference type="Pfam" id="PF11799">
    <property type="entry name" value="IMS_C"/>
    <property type="match status" value="1"/>
</dbReference>
<evidence type="ECO:0000256" key="14">
    <source>
        <dbReference type="ARBA" id="ARBA00022842"/>
    </source>
</evidence>
<evidence type="ECO:0000259" key="22">
    <source>
        <dbReference type="PROSITE" id="PS50173"/>
    </source>
</evidence>
<dbReference type="Pfam" id="PF11798">
    <property type="entry name" value="IMS_HHH"/>
    <property type="match status" value="1"/>
</dbReference>
<keyword evidence="12" id="KW-0863">Zinc-finger</keyword>
<dbReference type="InterPro" id="IPR043128">
    <property type="entry name" value="Rev_trsase/Diguanyl_cyclase"/>
</dbReference>
<dbReference type="HOGENOM" id="CLU_012348_11_4_1"/>
<dbReference type="GO" id="GO:0005634">
    <property type="term" value="C:nucleus"/>
    <property type="evidence" value="ECO:0007669"/>
    <property type="project" value="UniProtKB-SubCell"/>
</dbReference>
<feature type="region of interest" description="Disordered" evidence="21">
    <location>
        <begin position="1"/>
        <end position="35"/>
    </location>
</feature>
<evidence type="ECO:0000256" key="20">
    <source>
        <dbReference type="SAM" id="Coils"/>
    </source>
</evidence>
<proteinExistence type="inferred from homology"/>
<name>V4BHH4_LOTGI</name>
<dbReference type="SUPFAM" id="SSF56672">
    <property type="entry name" value="DNA/RNA polymerases"/>
    <property type="match status" value="1"/>
</dbReference>
<dbReference type="FunFam" id="3.30.1490.100:FF:000004">
    <property type="entry name" value="DNA polymerase IV"/>
    <property type="match status" value="1"/>
</dbReference>
<dbReference type="FunFam" id="1.10.150.810:FF:000001">
    <property type="entry name" value="DNA polymerase kappa"/>
    <property type="match status" value="1"/>
</dbReference>
<dbReference type="GO" id="GO:0006281">
    <property type="term" value="P:DNA repair"/>
    <property type="evidence" value="ECO:0007669"/>
    <property type="project" value="UniProtKB-KW"/>
</dbReference>
<keyword evidence="16" id="KW-0238">DNA-binding</keyword>
<evidence type="ECO:0000256" key="4">
    <source>
        <dbReference type="ARBA" id="ARBA00012417"/>
    </source>
</evidence>
<keyword evidence="18" id="KW-0539">Nucleus</keyword>
<evidence type="ECO:0000256" key="3">
    <source>
        <dbReference type="ARBA" id="ARBA00010945"/>
    </source>
</evidence>
<keyword evidence="17" id="KW-0234">DNA repair</keyword>
<dbReference type="OMA" id="EVYTRQV"/>
<dbReference type="PROSITE" id="PS50173">
    <property type="entry name" value="UMUC"/>
    <property type="match status" value="1"/>
</dbReference>
<dbReference type="EC" id="2.7.7.7" evidence="4"/>
<dbReference type="PANTHER" id="PTHR11076:SF33">
    <property type="entry name" value="DNA POLYMERASE KAPPA"/>
    <property type="match status" value="1"/>
</dbReference>
<evidence type="ECO:0000256" key="11">
    <source>
        <dbReference type="ARBA" id="ARBA00022763"/>
    </source>
</evidence>
<dbReference type="InterPro" id="IPR043502">
    <property type="entry name" value="DNA/RNA_pol_sf"/>
</dbReference>
<keyword evidence="6" id="KW-0515">Mutator protein</keyword>
<feature type="domain" description="UmuC" evidence="22">
    <location>
        <begin position="110"/>
        <end position="348"/>
    </location>
</feature>
<dbReference type="Gene3D" id="3.30.70.270">
    <property type="match status" value="1"/>
</dbReference>
<evidence type="ECO:0000256" key="8">
    <source>
        <dbReference type="ARBA" id="ARBA00022695"/>
    </source>
</evidence>
<dbReference type="Pfam" id="PF00817">
    <property type="entry name" value="IMS"/>
    <property type="match status" value="1"/>
</dbReference>
<comment type="similarity">
    <text evidence="3">Belongs to the DNA polymerase type-Y family.</text>
</comment>
<dbReference type="Gene3D" id="1.10.150.810">
    <property type="match status" value="2"/>
</dbReference>
<keyword evidence="8" id="KW-0548">Nucleotidyltransferase</keyword>
<dbReference type="Gene3D" id="3.40.1170.60">
    <property type="match status" value="1"/>
</dbReference>
<evidence type="ECO:0000256" key="13">
    <source>
        <dbReference type="ARBA" id="ARBA00022833"/>
    </source>
</evidence>
<evidence type="ECO:0000256" key="2">
    <source>
        <dbReference type="ARBA" id="ARBA00004123"/>
    </source>
</evidence>
<dbReference type="FunFam" id="1.10.150.810:FF:000003">
    <property type="entry name" value="DNA polymerase kappa subunit"/>
    <property type="match status" value="1"/>
</dbReference>
<evidence type="ECO:0000256" key="15">
    <source>
        <dbReference type="ARBA" id="ARBA00022932"/>
    </source>
</evidence>
<evidence type="ECO:0000313" key="24">
    <source>
        <dbReference type="Proteomes" id="UP000030746"/>
    </source>
</evidence>
<evidence type="ECO:0000256" key="21">
    <source>
        <dbReference type="SAM" id="MobiDB-lite"/>
    </source>
</evidence>
<dbReference type="Gene3D" id="3.30.1490.100">
    <property type="entry name" value="DNA polymerase, Y-family, little finger domain"/>
    <property type="match status" value="1"/>
</dbReference>
<dbReference type="HAMAP" id="MF_01113">
    <property type="entry name" value="DNApol_IV"/>
    <property type="match status" value="1"/>
</dbReference>
<dbReference type="Proteomes" id="UP000030746">
    <property type="component" value="Unassembled WGS sequence"/>
</dbReference>
<comment type="catalytic activity">
    <reaction evidence="19">
        <text>DNA(n) + a 2'-deoxyribonucleoside 5'-triphosphate = DNA(n+1) + diphosphate</text>
        <dbReference type="Rhea" id="RHEA:22508"/>
        <dbReference type="Rhea" id="RHEA-COMP:17339"/>
        <dbReference type="Rhea" id="RHEA-COMP:17340"/>
        <dbReference type="ChEBI" id="CHEBI:33019"/>
        <dbReference type="ChEBI" id="CHEBI:61560"/>
        <dbReference type="ChEBI" id="CHEBI:173112"/>
        <dbReference type="EC" id="2.7.7.7"/>
    </reaction>
</comment>
<keyword evidence="24" id="KW-1185">Reference proteome</keyword>
<evidence type="ECO:0000313" key="23">
    <source>
        <dbReference type="EMBL" id="ESO88104.1"/>
    </source>
</evidence>
<comment type="subcellular location">
    <subcellularLocation>
        <location evidence="2">Nucleus</location>
    </subcellularLocation>
</comment>
<dbReference type="GO" id="GO:0006260">
    <property type="term" value="P:DNA replication"/>
    <property type="evidence" value="ECO:0007669"/>
    <property type="project" value="UniProtKB-KW"/>
</dbReference>
<evidence type="ECO:0000256" key="19">
    <source>
        <dbReference type="ARBA" id="ARBA00049244"/>
    </source>
</evidence>
<dbReference type="PANTHER" id="PTHR11076">
    <property type="entry name" value="DNA REPAIR POLYMERASE UMUC / TRANSFERASE FAMILY MEMBER"/>
    <property type="match status" value="1"/>
</dbReference>
<dbReference type="InterPro" id="IPR001126">
    <property type="entry name" value="UmuC"/>
</dbReference>
<dbReference type="OrthoDB" id="1747274at2759"/>
<keyword evidence="11" id="KW-0227">DNA damage</keyword>
<dbReference type="GeneID" id="20232600"/>
<dbReference type="RefSeq" id="XP_009061133.1">
    <property type="nucleotide sequence ID" value="XM_009062885.1"/>
</dbReference>
<dbReference type="FunFam" id="3.40.1170.60:FF:000002">
    <property type="entry name" value="Polymerase (DNA directed) kappa"/>
    <property type="match status" value="1"/>
</dbReference>
<keyword evidence="20" id="KW-0175">Coiled coil</keyword>
<evidence type="ECO:0000256" key="18">
    <source>
        <dbReference type="ARBA" id="ARBA00023242"/>
    </source>
</evidence>
<keyword evidence="7" id="KW-0808">Transferase</keyword>
<evidence type="ECO:0000256" key="16">
    <source>
        <dbReference type="ARBA" id="ARBA00023125"/>
    </source>
</evidence>
<organism evidence="23 24">
    <name type="scientific">Lottia gigantea</name>
    <name type="common">Giant owl limpet</name>
    <dbReference type="NCBI Taxonomy" id="225164"/>
    <lineage>
        <taxon>Eukaryota</taxon>
        <taxon>Metazoa</taxon>
        <taxon>Spiralia</taxon>
        <taxon>Lophotrochozoa</taxon>
        <taxon>Mollusca</taxon>
        <taxon>Gastropoda</taxon>
        <taxon>Patellogastropoda</taxon>
        <taxon>Lottioidea</taxon>
        <taxon>Lottiidae</taxon>
        <taxon>Lottia</taxon>
    </lineage>
</organism>
<evidence type="ECO:0000256" key="17">
    <source>
        <dbReference type="ARBA" id="ARBA00023204"/>
    </source>
</evidence>